<reference evidence="3" key="2">
    <citation type="submission" date="2024-04" db="EMBL/GenBank/DDBJ databases">
        <authorList>
            <person name="Chen Y."/>
            <person name="Shah S."/>
            <person name="Dougan E. K."/>
            <person name="Thang M."/>
            <person name="Chan C."/>
        </authorList>
    </citation>
    <scope>NUCLEOTIDE SEQUENCE [LARGE SCALE GENOMIC DNA]</scope>
</reference>
<gene>
    <name evidence="2" type="ORF">C1SCF055_LOCUS5383</name>
</gene>
<dbReference type="EMBL" id="CAMXCT010000328">
    <property type="protein sequence ID" value="CAI3977228.1"/>
    <property type="molecule type" value="Genomic_DNA"/>
</dbReference>
<name>A0A9P1BRM7_9DINO</name>
<reference evidence="2" key="1">
    <citation type="submission" date="2022-10" db="EMBL/GenBank/DDBJ databases">
        <authorList>
            <person name="Chen Y."/>
            <person name="Dougan E. K."/>
            <person name="Chan C."/>
            <person name="Rhodes N."/>
            <person name="Thang M."/>
        </authorList>
    </citation>
    <scope>NUCLEOTIDE SEQUENCE</scope>
</reference>
<feature type="region of interest" description="Disordered" evidence="1">
    <location>
        <begin position="344"/>
        <end position="380"/>
    </location>
</feature>
<dbReference type="EMBL" id="CAMXCT030000328">
    <property type="protein sequence ID" value="CAL4764540.1"/>
    <property type="molecule type" value="Genomic_DNA"/>
</dbReference>
<feature type="region of interest" description="Disordered" evidence="1">
    <location>
        <begin position="1"/>
        <end position="53"/>
    </location>
</feature>
<evidence type="ECO:0000313" key="3">
    <source>
        <dbReference type="EMBL" id="CAL1130603.1"/>
    </source>
</evidence>
<keyword evidence="4" id="KW-1185">Reference proteome</keyword>
<dbReference type="Proteomes" id="UP001152797">
    <property type="component" value="Unassembled WGS sequence"/>
</dbReference>
<dbReference type="EMBL" id="CAMXCT020000328">
    <property type="protein sequence ID" value="CAL1130603.1"/>
    <property type="molecule type" value="Genomic_DNA"/>
</dbReference>
<sequence length="380" mass="41772">MTEAELTSEDGCVTGEEEGCEKMKPEDFCEEGDEEEEFEADPCVEPAASEPGPVHALVPVTQATADTTLKLRNSTTNKKEYDTFCRQIRSSGKFPVSLSDYCQTNRLDLFNVWLDNGGDWDATKVQVERTQSQKNSTVNGWRAVQGKELRPKYTPEKFAQLVASRRAAGLFYKDDDFPDDEDECWFFMRSVQEVKQKTETAEKMRLKASKEVNADLRSFCLGQQSSHEVAAAPKKAPKQKAEKILASSWAGQAKERQETLLQDAAKARTSSIALGSIEYASELSKQLLEHATKLENFYKKIDQAIQQDASEGAFKAIMIKIREGDAFGEKAKAAAQAFLRTAKAKGKAKAKPKAKGSAIGAAPAESSKPGGSQQDAANTN</sequence>
<proteinExistence type="predicted"/>
<feature type="compositionally biased region" description="Acidic residues" evidence="1">
    <location>
        <begin position="28"/>
        <end position="42"/>
    </location>
</feature>
<protein>
    <submittedName>
        <fullName evidence="2">Uncharacterized protein</fullName>
    </submittedName>
</protein>
<feature type="compositionally biased region" description="Basic residues" evidence="1">
    <location>
        <begin position="344"/>
        <end position="354"/>
    </location>
</feature>
<evidence type="ECO:0000313" key="4">
    <source>
        <dbReference type="Proteomes" id="UP001152797"/>
    </source>
</evidence>
<dbReference type="AlphaFoldDB" id="A0A9P1BRM7"/>
<feature type="compositionally biased region" description="Polar residues" evidence="1">
    <location>
        <begin position="369"/>
        <end position="380"/>
    </location>
</feature>
<comment type="caution">
    <text evidence="2">The sequence shown here is derived from an EMBL/GenBank/DDBJ whole genome shotgun (WGS) entry which is preliminary data.</text>
</comment>
<organism evidence="2">
    <name type="scientific">Cladocopium goreaui</name>
    <dbReference type="NCBI Taxonomy" id="2562237"/>
    <lineage>
        <taxon>Eukaryota</taxon>
        <taxon>Sar</taxon>
        <taxon>Alveolata</taxon>
        <taxon>Dinophyceae</taxon>
        <taxon>Suessiales</taxon>
        <taxon>Symbiodiniaceae</taxon>
        <taxon>Cladocopium</taxon>
    </lineage>
</organism>
<evidence type="ECO:0000313" key="2">
    <source>
        <dbReference type="EMBL" id="CAI3977228.1"/>
    </source>
</evidence>
<evidence type="ECO:0000256" key="1">
    <source>
        <dbReference type="SAM" id="MobiDB-lite"/>
    </source>
</evidence>
<accession>A0A9P1BRM7</accession>
<feature type="compositionally biased region" description="Low complexity" evidence="1">
    <location>
        <begin position="355"/>
        <end position="364"/>
    </location>
</feature>